<dbReference type="Gene3D" id="3.40.50.80">
    <property type="entry name" value="Nucleotide-binding domain of ferredoxin-NADP reductase (FNR) module"/>
    <property type="match status" value="1"/>
</dbReference>
<dbReference type="Proteomes" id="UP000887565">
    <property type="component" value="Unplaced"/>
</dbReference>
<dbReference type="SUPFAM" id="SSF52343">
    <property type="entry name" value="Ferredoxin reductase-like, C-terminal NADP-linked domain"/>
    <property type="match status" value="1"/>
</dbReference>
<evidence type="ECO:0000313" key="5">
    <source>
        <dbReference type="Proteomes" id="UP000887565"/>
    </source>
</evidence>
<dbReference type="InterPro" id="IPR017927">
    <property type="entry name" value="FAD-bd_FR_type"/>
</dbReference>
<accession>A0A915J7J7</accession>
<dbReference type="InterPro" id="IPR039261">
    <property type="entry name" value="FNR_nucleotide-bd"/>
</dbReference>
<keyword evidence="2" id="KW-0520">NAD</keyword>
<evidence type="ECO:0000256" key="2">
    <source>
        <dbReference type="ARBA" id="ARBA00023027"/>
    </source>
</evidence>
<dbReference type="GO" id="GO:0005739">
    <property type="term" value="C:mitochondrion"/>
    <property type="evidence" value="ECO:0007669"/>
    <property type="project" value="TreeGrafter"/>
</dbReference>
<proteinExistence type="predicted"/>
<name>A0A915J7J7_ROMCU</name>
<dbReference type="CDD" id="cd00322">
    <property type="entry name" value="FNR_like"/>
    <property type="match status" value="1"/>
</dbReference>
<dbReference type="GO" id="GO:0016491">
    <property type="term" value="F:oxidoreductase activity"/>
    <property type="evidence" value="ECO:0007669"/>
    <property type="project" value="UniProtKB-KW"/>
</dbReference>
<sequence length="285" mass="32757">MFKKPHRTIVDRLLKFVGDRMSARFSHTERTKNNFRQKEKIAVRVTNTVRLSPTVKLLKFKAEEPDVPIRFKAGQWIDLIMPFESSVGGYSICSAPFESSGTNSFSIAVKYVTDSPAQWCHDATINTQAYVRIGGDFYFEPEQDFSTEHLVFVAGGVGVNPIHSILKQCLYTDNLITHTCRTYRLLYGAQNEAELLFKTDFMEFATMYNSFAPKFYVSREPPYTDNPLVKKSHVTREDIMDAVNEQIASKTKIFICGPPPMIDSVQQILDNASFPKNRIFYEKWW</sequence>
<keyword evidence="5" id="KW-1185">Reference proteome</keyword>
<evidence type="ECO:0000313" key="6">
    <source>
        <dbReference type="WBParaSite" id="nRc.2.0.1.t22432-RA"/>
    </source>
</evidence>
<organism evidence="5 6">
    <name type="scientific">Romanomermis culicivorax</name>
    <name type="common">Nematode worm</name>
    <dbReference type="NCBI Taxonomy" id="13658"/>
    <lineage>
        <taxon>Eukaryota</taxon>
        <taxon>Metazoa</taxon>
        <taxon>Ecdysozoa</taxon>
        <taxon>Nematoda</taxon>
        <taxon>Enoplea</taxon>
        <taxon>Dorylaimia</taxon>
        <taxon>Mermithida</taxon>
        <taxon>Mermithoidea</taxon>
        <taxon>Mermithidae</taxon>
        <taxon>Romanomermis</taxon>
    </lineage>
</organism>
<dbReference type="InterPro" id="IPR017938">
    <property type="entry name" value="Riboflavin_synthase-like_b-brl"/>
</dbReference>
<dbReference type="InterPro" id="IPR001433">
    <property type="entry name" value="OxRdtase_FAD/NAD-bd"/>
</dbReference>
<dbReference type="Pfam" id="PF00175">
    <property type="entry name" value="NAD_binding_1"/>
    <property type="match status" value="1"/>
</dbReference>
<dbReference type="OMA" id="WIDFFIP"/>
<evidence type="ECO:0000256" key="1">
    <source>
        <dbReference type="ARBA" id="ARBA00023002"/>
    </source>
</evidence>
<evidence type="ECO:0000259" key="4">
    <source>
        <dbReference type="PROSITE" id="PS51384"/>
    </source>
</evidence>
<dbReference type="WBParaSite" id="nRc.2.0.1.t22432-RA">
    <property type="protein sequence ID" value="nRc.2.0.1.t22432-RA"/>
    <property type="gene ID" value="nRc.2.0.1.g22432"/>
</dbReference>
<dbReference type="SUPFAM" id="SSF63380">
    <property type="entry name" value="Riboflavin synthase domain-like"/>
    <property type="match status" value="1"/>
</dbReference>
<reference evidence="6" key="1">
    <citation type="submission" date="2022-11" db="UniProtKB">
        <authorList>
            <consortium name="WormBaseParasite"/>
        </authorList>
    </citation>
    <scope>IDENTIFICATION</scope>
</reference>
<keyword evidence="1" id="KW-0560">Oxidoreductase</keyword>
<feature type="domain" description="FAD-binding FR-type" evidence="4">
    <location>
        <begin position="38"/>
        <end position="148"/>
    </location>
</feature>
<dbReference type="PANTHER" id="PTHR46505">
    <property type="entry name" value="OXIDOREDUCTASE NAD-BINDING DOMAIN-CONTAINING PROTEIN 1"/>
    <property type="match status" value="1"/>
</dbReference>
<dbReference type="AlphaFoldDB" id="A0A915J7J7"/>
<dbReference type="PANTHER" id="PTHR46505:SF1">
    <property type="entry name" value="OXIDOREDUCTASE NAD-BINDING DOMAIN-CONTAINING PROTEIN 1"/>
    <property type="match status" value="1"/>
</dbReference>
<dbReference type="InterPro" id="IPR052128">
    <property type="entry name" value="Oxidoreductase_NAD-binding"/>
</dbReference>
<dbReference type="PRINTS" id="PR00410">
    <property type="entry name" value="PHEHYDRXLASE"/>
</dbReference>
<dbReference type="PROSITE" id="PS51384">
    <property type="entry name" value="FAD_FR"/>
    <property type="match status" value="1"/>
</dbReference>
<dbReference type="Gene3D" id="2.40.30.10">
    <property type="entry name" value="Translation factors"/>
    <property type="match status" value="1"/>
</dbReference>
<evidence type="ECO:0000256" key="3">
    <source>
        <dbReference type="ARBA" id="ARBA00040516"/>
    </source>
</evidence>
<protein>
    <recommendedName>
        <fullName evidence="3">Oxidoreductase NAD-binding domain-containing protein 1</fullName>
    </recommendedName>
</protein>